<dbReference type="EMBL" id="CP121752">
    <property type="protein sequence ID" value="WGD97891.1"/>
    <property type="molecule type" value="Genomic_DNA"/>
</dbReference>
<proteinExistence type="predicted"/>
<protein>
    <submittedName>
        <fullName evidence="1">Uncharacterized protein</fullName>
    </submittedName>
</protein>
<evidence type="ECO:0000313" key="2">
    <source>
        <dbReference type="Proteomes" id="UP001218488"/>
    </source>
</evidence>
<reference evidence="1" key="1">
    <citation type="submission" date="2025-02" db="EMBL/GenBank/DDBJ databases">
        <title>Complete genome sequences of 52 Bacillus and Priestia strains isolated from West-African fermentations and 26 reference strains from the DSMZ collection.</title>
        <authorList>
            <person name="Wiedenbein E.S."/>
            <person name="Canoy T.S."/>
            <person name="Hui Y."/>
            <person name="Parkouda C."/>
            <person name="Dawende C."/>
            <person name="Ametefe E."/>
            <person name="Jespersen L."/>
            <person name="Nielsen D.S."/>
        </authorList>
    </citation>
    <scope>NUCLEOTIDE SEQUENCE</scope>
    <source>
        <strain evidence="1">PRO33</strain>
    </source>
</reference>
<dbReference type="Proteomes" id="UP001218488">
    <property type="component" value="Chromosome"/>
</dbReference>
<gene>
    <name evidence="1" type="ORF">P5627_00275</name>
</gene>
<evidence type="ECO:0000313" key="1">
    <source>
        <dbReference type="EMBL" id="WGD97891.1"/>
    </source>
</evidence>
<sequence length="168" mass="19160">MDTQTWLIMGTIFLVVLFTQFGRKKFTVRNAILPFIICGIVIKMYVKDIPTSGNDIVALGLMIAAGILFGILILFTVKIEWSEGKAFTIAGIPYLLLWIIGLGWRIVLTNYAEHWNPQRFMEFMITHKLDIDIIPPAFIFFTLAMFTTRILGIFIRLQLSRKKAATSV</sequence>
<accession>A0AC61YS54</accession>
<organism evidence="1 2">
    <name type="scientific">Bacillus safensis</name>
    <dbReference type="NCBI Taxonomy" id="561879"/>
    <lineage>
        <taxon>Bacteria</taxon>
        <taxon>Bacillati</taxon>
        <taxon>Bacillota</taxon>
        <taxon>Bacilli</taxon>
        <taxon>Bacillales</taxon>
        <taxon>Bacillaceae</taxon>
        <taxon>Bacillus</taxon>
    </lineage>
</organism>
<name>A0AC61YS54_BACIA</name>